<feature type="compositionally biased region" description="Low complexity" evidence="1">
    <location>
        <begin position="92"/>
        <end position="103"/>
    </location>
</feature>
<feature type="region of interest" description="Disordered" evidence="1">
    <location>
        <begin position="86"/>
        <end position="111"/>
    </location>
</feature>
<protein>
    <submittedName>
        <fullName evidence="2">(northern house mosquito) hypothetical protein</fullName>
    </submittedName>
</protein>
<feature type="region of interest" description="Disordered" evidence="1">
    <location>
        <begin position="14"/>
        <end position="40"/>
    </location>
</feature>
<dbReference type="EMBL" id="HBUE01284224">
    <property type="protein sequence ID" value="CAG6570579.1"/>
    <property type="molecule type" value="Transcribed_RNA"/>
</dbReference>
<evidence type="ECO:0000256" key="1">
    <source>
        <dbReference type="SAM" id="MobiDB-lite"/>
    </source>
</evidence>
<reference evidence="2" key="1">
    <citation type="submission" date="2021-05" db="EMBL/GenBank/DDBJ databases">
        <authorList>
            <person name="Alioto T."/>
            <person name="Alioto T."/>
            <person name="Gomez Garrido J."/>
        </authorList>
    </citation>
    <scope>NUCLEOTIDE SEQUENCE</scope>
</reference>
<dbReference type="AlphaFoldDB" id="A0A8D8DWP1"/>
<feature type="compositionally biased region" description="Polar residues" evidence="1">
    <location>
        <begin position="21"/>
        <end position="40"/>
    </location>
</feature>
<name>A0A8D8DWP1_CULPI</name>
<dbReference type="EMBL" id="HBUE01178647">
    <property type="protein sequence ID" value="CAG6519031.1"/>
    <property type="molecule type" value="Transcribed_RNA"/>
</dbReference>
<organism evidence="2">
    <name type="scientific">Culex pipiens</name>
    <name type="common">House mosquito</name>
    <dbReference type="NCBI Taxonomy" id="7175"/>
    <lineage>
        <taxon>Eukaryota</taxon>
        <taxon>Metazoa</taxon>
        <taxon>Ecdysozoa</taxon>
        <taxon>Arthropoda</taxon>
        <taxon>Hexapoda</taxon>
        <taxon>Insecta</taxon>
        <taxon>Pterygota</taxon>
        <taxon>Neoptera</taxon>
        <taxon>Endopterygota</taxon>
        <taxon>Diptera</taxon>
        <taxon>Nematocera</taxon>
        <taxon>Culicoidea</taxon>
        <taxon>Culicidae</taxon>
        <taxon>Culicinae</taxon>
        <taxon>Culicini</taxon>
        <taxon>Culex</taxon>
        <taxon>Culex</taxon>
    </lineage>
</organism>
<accession>A0A8D8DWP1</accession>
<proteinExistence type="predicted"/>
<sequence length="164" mass="17297">MPLLFLENQQRISFKKKSRESAGSSALNSNNDSRTNRADNSAELSASSFLHDGVFDVLADASAAGSTAPGAVKIAGTQTRACSQTTIPTDCSGSGPHSSTPGTNCSRSKPQDQLVPINLNLHGMLHCVQNLSSHPQAGRTGHGLGSEYQSLRVLRGISEEYAKE</sequence>
<evidence type="ECO:0000313" key="2">
    <source>
        <dbReference type="EMBL" id="CAG6519031.1"/>
    </source>
</evidence>